<gene>
    <name evidence="1" type="ORF">Daus18300_001702</name>
</gene>
<proteinExistence type="predicted"/>
<protein>
    <recommendedName>
        <fullName evidence="3">F-box domain-containing protein</fullName>
    </recommendedName>
</protein>
<dbReference type="Proteomes" id="UP001583177">
    <property type="component" value="Unassembled WGS sequence"/>
</dbReference>
<comment type="caution">
    <text evidence="1">The sequence shown here is derived from an EMBL/GenBank/DDBJ whole genome shotgun (WGS) entry which is preliminary data.</text>
</comment>
<accession>A0ABR3XV19</accession>
<dbReference type="SUPFAM" id="SSF52047">
    <property type="entry name" value="RNI-like"/>
    <property type="match status" value="1"/>
</dbReference>
<evidence type="ECO:0008006" key="3">
    <source>
        <dbReference type="Google" id="ProtNLM"/>
    </source>
</evidence>
<sequence>MEQDSTINEAPGDSIVMEHPITHGLAFPSMRAARHFSDVTELLVIMGPYVSARDLASLCRVNGRFNTIFTQALYKHVRLNYGFLQAGNLARSPADHRFMNTMIMTSEKSTEFFGSDMPAYGRTYGGQKATEWACDLVQKAATGILRNAPNVHTINLDSAFIGGNRAILVVNNGLDDKSKLSSHCLQSLTLSLGAFPCRELSTSIFQEQCLQLLCLTKIPTGTWSKDTLCQILKASPSLKYLELSYSKASEHQWGLQSICEKYEKLGGQPLALDVLILGKGVVLKLPTQNPSSNEDVDVQASYLALLANPTRLKEISIVAAQGLAWDTFDPSFLPEVTDFHLIASMNSGGGAWVKTFFSKAGARSFLAQVHLHVEGDVFDYPHFRGMAQQLFAPRIENDLTSILAPLGFTYLRRLPMEDKNEVTRSMPLPSTQCLDILINYQNLVNFATRGLFKMSALRSLRLNISTCFFNGATDRAAVCTKQMEALEKAASRCPDLRYVRMEMETDPFLPSVAGLSRSWSITREREPGSSSRKLVAKFHLLGADADWVLRPKSMRTIEDKKAQYVKDTRVALTYLGGPRG</sequence>
<evidence type="ECO:0000313" key="2">
    <source>
        <dbReference type="Proteomes" id="UP001583177"/>
    </source>
</evidence>
<organism evidence="1 2">
    <name type="scientific">Diaporthe australafricana</name>
    <dbReference type="NCBI Taxonomy" id="127596"/>
    <lineage>
        <taxon>Eukaryota</taxon>
        <taxon>Fungi</taxon>
        <taxon>Dikarya</taxon>
        <taxon>Ascomycota</taxon>
        <taxon>Pezizomycotina</taxon>
        <taxon>Sordariomycetes</taxon>
        <taxon>Sordariomycetidae</taxon>
        <taxon>Diaporthales</taxon>
        <taxon>Diaporthaceae</taxon>
        <taxon>Diaporthe</taxon>
    </lineage>
</organism>
<reference evidence="1 2" key="1">
    <citation type="journal article" date="2024" name="IMA Fungus">
        <title>IMA Genome - F19 : A genome assembly and annotation guide to empower mycologists, including annotated draft genome sequences of Ceratocystis pirilliformis, Diaporthe australafricana, Fusarium ophioides, Paecilomyces lecythidis, and Sporothrix stenoceras.</title>
        <authorList>
            <person name="Aylward J."/>
            <person name="Wilson A.M."/>
            <person name="Visagie C.M."/>
            <person name="Spraker J."/>
            <person name="Barnes I."/>
            <person name="Buitendag C."/>
            <person name="Ceriani C."/>
            <person name="Del Mar Angel L."/>
            <person name="du Plessis D."/>
            <person name="Fuchs T."/>
            <person name="Gasser K."/>
            <person name="Kramer D."/>
            <person name="Li W."/>
            <person name="Munsamy K."/>
            <person name="Piso A."/>
            <person name="Price J.L."/>
            <person name="Sonnekus B."/>
            <person name="Thomas C."/>
            <person name="van der Nest A."/>
            <person name="van Dijk A."/>
            <person name="van Heerden A."/>
            <person name="van Vuuren N."/>
            <person name="Yilmaz N."/>
            <person name="Duong T.A."/>
            <person name="van der Merwe N.A."/>
            <person name="Wingfield M.J."/>
            <person name="Wingfield B.D."/>
        </authorList>
    </citation>
    <scope>NUCLEOTIDE SEQUENCE [LARGE SCALE GENOMIC DNA]</scope>
    <source>
        <strain evidence="1 2">CMW 18300</strain>
    </source>
</reference>
<name>A0ABR3XV19_9PEZI</name>
<dbReference type="EMBL" id="JAWRVE010000009">
    <property type="protein sequence ID" value="KAL1879863.1"/>
    <property type="molecule type" value="Genomic_DNA"/>
</dbReference>
<keyword evidence="2" id="KW-1185">Reference proteome</keyword>
<evidence type="ECO:0000313" key="1">
    <source>
        <dbReference type="EMBL" id="KAL1879863.1"/>
    </source>
</evidence>